<organism evidence="2 3">
    <name type="scientific">Cinchona calisaya</name>
    <dbReference type="NCBI Taxonomy" id="153742"/>
    <lineage>
        <taxon>Eukaryota</taxon>
        <taxon>Viridiplantae</taxon>
        <taxon>Streptophyta</taxon>
        <taxon>Embryophyta</taxon>
        <taxon>Tracheophyta</taxon>
        <taxon>Spermatophyta</taxon>
        <taxon>Magnoliopsida</taxon>
        <taxon>eudicotyledons</taxon>
        <taxon>Gunneridae</taxon>
        <taxon>Pentapetalae</taxon>
        <taxon>asterids</taxon>
        <taxon>lamiids</taxon>
        <taxon>Gentianales</taxon>
        <taxon>Rubiaceae</taxon>
        <taxon>Cinchonoideae</taxon>
        <taxon>Cinchoneae</taxon>
        <taxon>Cinchona</taxon>
    </lineage>
</organism>
<name>A0ABD2YX76_9GENT</name>
<proteinExistence type="predicted"/>
<feature type="region of interest" description="Disordered" evidence="1">
    <location>
        <begin position="47"/>
        <end position="103"/>
    </location>
</feature>
<comment type="caution">
    <text evidence="2">The sequence shown here is derived from an EMBL/GenBank/DDBJ whole genome shotgun (WGS) entry which is preliminary data.</text>
</comment>
<reference evidence="2 3" key="1">
    <citation type="submission" date="2024-11" db="EMBL/GenBank/DDBJ databases">
        <title>A near-complete genome assembly of Cinchona calisaya.</title>
        <authorList>
            <person name="Lian D.C."/>
            <person name="Zhao X.W."/>
            <person name="Wei L."/>
        </authorList>
    </citation>
    <scope>NUCLEOTIDE SEQUENCE [LARGE SCALE GENOMIC DNA]</scope>
    <source>
        <tissue evidence="2">Nenye</tissue>
    </source>
</reference>
<sequence>LMFPDIKKNDCNHRSLVEQLALLKIRIISLILDTEVEFCLSQKMASTKIDKPSAGSQAQPPVGQVKKEPAKAPATKPAPKKTEQKPREPRKKVSGGKPAAAKN</sequence>
<accession>A0ABD2YX76</accession>
<gene>
    <name evidence="2" type="ORF">ACH5RR_030280</name>
</gene>
<evidence type="ECO:0000256" key="1">
    <source>
        <dbReference type="SAM" id="MobiDB-lite"/>
    </source>
</evidence>
<protein>
    <submittedName>
        <fullName evidence="2">Uncharacterized protein</fullName>
    </submittedName>
</protein>
<dbReference type="Proteomes" id="UP001630127">
    <property type="component" value="Unassembled WGS sequence"/>
</dbReference>
<evidence type="ECO:0000313" key="2">
    <source>
        <dbReference type="EMBL" id="KAL3510879.1"/>
    </source>
</evidence>
<keyword evidence="3" id="KW-1185">Reference proteome</keyword>
<feature type="non-terminal residue" evidence="2">
    <location>
        <position position="1"/>
    </location>
</feature>
<dbReference type="EMBL" id="JBJUIK010000012">
    <property type="protein sequence ID" value="KAL3510879.1"/>
    <property type="molecule type" value="Genomic_DNA"/>
</dbReference>
<dbReference type="AlphaFoldDB" id="A0ABD2YX76"/>
<evidence type="ECO:0000313" key="3">
    <source>
        <dbReference type="Proteomes" id="UP001630127"/>
    </source>
</evidence>